<comment type="pathway">
    <text evidence="2">Cell wall biogenesis; peptidoglycan biosynthesis.</text>
</comment>
<dbReference type="InterPro" id="IPR001460">
    <property type="entry name" value="PCN-bd_Tpept"/>
</dbReference>
<dbReference type="GO" id="GO:0006508">
    <property type="term" value="P:proteolysis"/>
    <property type="evidence" value="ECO:0007669"/>
    <property type="project" value="UniProtKB-KW"/>
</dbReference>
<feature type="domain" description="Glycosyl transferase family 51" evidence="30">
    <location>
        <begin position="57"/>
        <end position="231"/>
    </location>
</feature>
<dbReference type="AlphaFoldDB" id="A0A809SAC5"/>
<dbReference type="EC" id="3.4.16.4" evidence="5"/>
<keyword evidence="20" id="KW-0046">Antibiotic resistance</keyword>
<accession>A0A809SAC5</accession>
<keyword evidence="12" id="KW-0808">Transferase</keyword>
<evidence type="ECO:0000256" key="18">
    <source>
        <dbReference type="ARBA" id="ARBA00022989"/>
    </source>
</evidence>
<dbReference type="GO" id="GO:0008658">
    <property type="term" value="F:penicillin binding"/>
    <property type="evidence" value="ECO:0007669"/>
    <property type="project" value="InterPro"/>
</dbReference>
<evidence type="ECO:0000256" key="23">
    <source>
        <dbReference type="ARBA" id="ARBA00034000"/>
    </source>
</evidence>
<dbReference type="InterPro" id="IPR031376">
    <property type="entry name" value="PCB_OB"/>
</dbReference>
<evidence type="ECO:0000256" key="12">
    <source>
        <dbReference type="ARBA" id="ARBA00022679"/>
    </source>
</evidence>
<comment type="similarity">
    <text evidence="4">In the N-terminal section; belongs to the glycosyltransferase 51 family.</text>
</comment>
<evidence type="ECO:0000256" key="5">
    <source>
        <dbReference type="ARBA" id="ARBA00012448"/>
    </source>
</evidence>
<dbReference type="RefSeq" id="WP_162085617.1">
    <property type="nucleotide sequence ID" value="NZ_AP021881.1"/>
</dbReference>
<dbReference type="NCBIfam" id="TIGR02074">
    <property type="entry name" value="PBP_1a_fam"/>
    <property type="match status" value="1"/>
</dbReference>
<comment type="catalytic activity">
    <reaction evidence="25">
        <text>[GlcNAc-(1-&gt;4)-Mur2Ac(oyl-L-Ala-gamma-D-Glu-L-Lys-D-Ala-D-Ala)](n)-di-trans,octa-cis-undecaprenyl diphosphate + beta-D-GlcNAc-(1-&gt;4)-Mur2Ac(oyl-L-Ala-gamma-D-Glu-L-Lys-D-Ala-D-Ala)-di-trans,octa-cis-undecaprenyl diphosphate = [GlcNAc-(1-&gt;4)-Mur2Ac(oyl-L-Ala-gamma-D-Glu-L-Lys-D-Ala-D-Ala)](n+1)-di-trans,octa-cis-undecaprenyl diphosphate + di-trans,octa-cis-undecaprenyl diphosphate + H(+)</text>
        <dbReference type="Rhea" id="RHEA:23708"/>
        <dbReference type="Rhea" id="RHEA-COMP:9602"/>
        <dbReference type="Rhea" id="RHEA-COMP:9603"/>
        <dbReference type="ChEBI" id="CHEBI:15378"/>
        <dbReference type="ChEBI" id="CHEBI:58405"/>
        <dbReference type="ChEBI" id="CHEBI:60033"/>
        <dbReference type="ChEBI" id="CHEBI:78435"/>
        <dbReference type="EC" id="2.4.99.28"/>
    </reaction>
</comment>
<keyword evidence="19 28" id="KW-0472">Membrane</keyword>
<evidence type="ECO:0000256" key="16">
    <source>
        <dbReference type="ARBA" id="ARBA00022968"/>
    </source>
</evidence>
<dbReference type="SUPFAM" id="SSF53955">
    <property type="entry name" value="Lysozyme-like"/>
    <property type="match status" value="1"/>
</dbReference>
<evidence type="ECO:0000256" key="1">
    <source>
        <dbReference type="ARBA" id="ARBA00004249"/>
    </source>
</evidence>
<dbReference type="GO" id="GO:0046677">
    <property type="term" value="P:response to antibiotic"/>
    <property type="evidence" value="ECO:0007669"/>
    <property type="project" value="UniProtKB-KW"/>
</dbReference>
<organism evidence="32 33">
    <name type="scientific">Sulfuriferula nivalis</name>
    <dbReference type="NCBI Taxonomy" id="2675298"/>
    <lineage>
        <taxon>Bacteria</taxon>
        <taxon>Pseudomonadati</taxon>
        <taxon>Pseudomonadota</taxon>
        <taxon>Betaproteobacteria</taxon>
        <taxon>Nitrosomonadales</taxon>
        <taxon>Sulfuricellaceae</taxon>
        <taxon>Sulfuriferula</taxon>
    </lineage>
</organism>
<comment type="catalytic activity">
    <reaction evidence="23">
        <text>Preferential cleavage: (Ac)2-L-Lys-D-Ala-|-D-Ala. Also transpeptidation of peptidyl-alanyl moieties that are N-acyl substituents of D-alanine.</text>
        <dbReference type="EC" id="3.4.16.4"/>
    </reaction>
</comment>
<name>A0A809SAC5_9PROT</name>
<feature type="compositionally biased region" description="Low complexity" evidence="27">
    <location>
        <begin position="761"/>
        <end position="779"/>
    </location>
</feature>
<dbReference type="Pfam" id="PF17092">
    <property type="entry name" value="PCB_OB"/>
    <property type="match status" value="1"/>
</dbReference>
<evidence type="ECO:0000313" key="33">
    <source>
        <dbReference type="Proteomes" id="UP000463939"/>
    </source>
</evidence>
<evidence type="ECO:0000256" key="24">
    <source>
        <dbReference type="ARBA" id="ARBA00044770"/>
    </source>
</evidence>
<evidence type="ECO:0000256" key="14">
    <source>
        <dbReference type="ARBA" id="ARBA00022801"/>
    </source>
</evidence>
<evidence type="ECO:0000256" key="4">
    <source>
        <dbReference type="ARBA" id="ARBA00007739"/>
    </source>
</evidence>
<evidence type="ECO:0000259" key="29">
    <source>
        <dbReference type="Pfam" id="PF00905"/>
    </source>
</evidence>
<dbReference type="EC" id="2.4.99.28" evidence="24"/>
<evidence type="ECO:0000256" key="2">
    <source>
        <dbReference type="ARBA" id="ARBA00004752"/>
    </source>
</evidence>
<feature type="domain" description="Penicillin-binding protein OB-like" evidence="31">
    <location>
        <begin position="320"/>
        <end position="423"/>
    </location>
</feature>
<dbReference type="InterPro" id="IPR036950">
    <property type="entry name" value="PBP_transglycosylase"/>
</dbReference>
<dbReference type="Pfam" id="PF00912">
    <property type="entry name" value="Transgly"/>
    <property type="match status" value="1"/>
</dbReference>
<keyword evidence="9" id="KW-0121">Carboxypeptidase</keyword>
<dbReference type="SUPFAM" id="SSF56601">
    <property type="entry name" value="beta-lactamase/transpeptidase-like"/>
    <property type="match status" value="1"/>
</dbReference>
<protein>
    <recommendedName>
        <fullName evidence="6">Penicillin-binding protein 1A</fullName>
        <ecNumber evidence="24">2.4.99.28</ecNumber>
        <ecNumber evidence="5">3.4.16.4</ecNumber>
    </recommendedName>
</protein>
<dbReference type="Gene3D" id="1.10.3810.10">
    <property type="entry name" value="Biosynthetic peptidoglycan transglycosylase-like"/>
    <property type="match status" value="1"/>
</dbReference>
<feature type="transmembrane region" description="Helical" evidence="28">
    <location>
        <begin position="7"/>
        <end position="32"/>
    </location>
</feature>
<evidence type="ECO:0000256" key="27">
    <source>
        <dbReference type="SAM" id="MobiDB-lite"/>
    </source>
</evidence>
<dbReference type="PANTHER" id="PTHR32282:SF27">
    <property type="entry name" value="PENICILLIN-BINDING PROTEIN 1A"/>
    <property type="match status" value="1"/>
</dbReference>
<dbReference type="UniPathway" id="UPA00219"/>
<evidence type="ECO:0000256" key="17">
    <source>
        <dbReference type="ARBA" id="ARBA00022984"/>
    </source>
</evidence>
<keyword evidence="22" id="KW-0961">Cell wall biogenesis/degradation</keyword>
<evidence type="ECO:0000256" key="28">
    <source>
        <dbReference type="SAM" id="Phobius"/>
    </source>
</evidence>
<dbReference type="Pfam" id="PF00905">
    <property type="entry name" value="Transpeptidase"/>
    <property type="match status" value="1"/>
</dbReference>
<keyword evidence="10" id="KW-0645">Protease</keyword>
<proteinExistence type="inferred from homology"/>
<dbReference type="InterPro" id="IPR001264">
    <property type="entry name" value="Glyco_trans_51"/>
</dbReference>
<evidence type="ECO:0000256" key="7">
    <source>
        <dbReference type="ARBA" id="ARBA00022475"/>
    </source>
</evidence>
<dbReference type="GO" id="GO:0008955">
    <property type="term" value="F:peptidoglycan glycosyltransferase activity"/>
    <property type="evidence" value="ECO:0007669"/>
    <property type="project" value="UniProtKB-EC"/>
</dbReference>
<dbReference type="GO" id="GO:0009002">
    <property type="term" value="F:serine-type D-Ala-D-Ala carboxypeptidase activity"/>
    <property type="evidence" value="ECO:0007669"/>
    <property type="project" value="UniProtKB-EC"/>
</dbReference>
<keyword evidence="8" id="KW-0997">Cell inner membrane</keyword>
<dbReference type="GO" id="GO:0005886">
    <property type="term" value="C:plasma membrane"/>
    <property type="evidence" value="ECO:0007669"/>
    <property type="project" value="UniProtKB-SubCell"/>
</dbReference>
<feature type="region of interest" description="Disordered" evidence="27">
    <location>
        <begin position="754"/>
        <end position="779"/>
    </location>
</feature>
<dbReference type="Proteomes" id="UP000463939">
    <property type="component" value="Chromosome"/>
</dbReference>
<evidence type="ECO:0000256" key="26">
    <source>
        <dbReference type="ARBA" id="ARBA00060592"/>
    </source>
</evidence>
<keyword evidence="17" id="KW-0573">Peptidoglycan synthesis</keyword>
<dbReference type="InterPro" id="IPR050396">
    <property type="entry name" value="Glycosyltr_51/Transpeptidase"/>
</dbReference>
<sequence>MFKSYWRYVLAIIISFVVLTGALVALAMLLIYPKLPSLDSLTNYQPKIPMRVYTADGALIAEFGAEHRAVVSLNKTPKVLQHAILAAEDDRFYQHGGVDTMGVLRAAISNLTSGGAKEGASTITMQVARNFFLSSEKTFTRKLNEALLAIKIEHSLSKDEILTLYINQIYLGQRAYGFGAAAKTYFGKPIEQISLAEAAMLAGLPKAPSRYNPVVNFPRAQARQHYVLRRMLDLHYITNEEYTAAINQPLVIRNVRDIAGAEVSADYVAEMIRLAMYDRYQDDIYTNGLKVYTTLRKADQDAANIALWKGVEEYDTRHGYRGIEGEVTLPGDQQNLTSDLDNAMQDMNAVHDLIPAVVLSSNAKLVRAYIKDIGITEITGTGLKFAQRLLTGTNKLALHPGAVIRVEKIEDNHAWRITQLPQVEAAFVSLDPHTGAIRALVGGVDYDRNKFNHVTQAWRQPGSTIKPFIYSAALEKGFTAATLVEDAPITISPDETGGVLWEPKNYEGDYSGIVSVRQALTKSLNLPTIRILQTITPHYAQDYLTRFGFDAARQPPYLTLALGAGSVTPLQLASGYAIFANAGQAVKPYIIDHITDTNGKLIMQSKPEAAKAVIDPRNAFIITSLMQDVVKRGTAARAMQLGRNDLAGKTGTTNDQVDAWFAGFQPNLVAVAWIGFDQPRTLGHGETGAQAALPIWMKYMSTALKNVPQVQVSPPDGVVTVQINPLTGLPTGEGETGVPEYFYREAVPIAKTQADPNIEYPQTTDTPQNNNTTTTSPLL</sequence>
<evidence type="ECO:0000256" key="6">
    <source>
        <dbReference type="ARBA" id="ARBA00018638"/>
    </source>
</evidence>
<comment type="subcellular location">
    <subcellularLocation>
        <location evidence="1">Cell inner membrane</location>
        <topology evidence="1">Single-pass type II membrane protein</topology>
    </subcellularLocation>
</comment>
<dbReference type="Gene3D" id="3.40.710.10">
    <property type="entry name" value="DD-peptidase/beta-lactamase superfamily"/>
    <property type="match status" value="2"/>
</dbReference>
<reference evidence="33" key="1">
    <citation type="submission" date="2019-11" db="EMBL/GenBank/DDBJ databases">
        <title>Isolation and characterization of a novel species in the genus Sulfuriferula.</title>
        <authorList>
            <person name="Mochizuki J."/>
            <person name="Kojima H."/>
            <person name="Fukui M."/>
        </authorList>
    </citation>
    <scope>NUCLEOTIDE SEQUENCE [LARGE SCALE GENOMIC DNA]</scope>
    <source>
        <strain evidence="33">SGTM</strain>
    </source>
</reference>
<gene>
    <name evidence="32" type="primary">mrcA</name>
    <name evidence="32" type="ORF">SFSGTM_26110</name>
</gene>
<feature type="domain" description="Penicillin-binding protein transpeptidase" evidence="29">
    <location>
        <begin position="426"/>
        <end position="666"/>
    </location>
</feature>
<dbReference type="FunFam" id="1.10.3810.10:FF:000003">
    <property type="entry name" value="Penicillin-binding protein 1a"/>
    <property type="match status" value="1"/>
</dbReference>
<evidence type="ECO:0000256" key="22">
    <source>
        <dbReference type="ARBA" id="ARBA00023316"/>
    </source>
</evidence>
<keyword evidence="21" id="KW-0511">Multifunctional enzyme</keyword>
<keyword evidence="11" id="KW-0328">Glycosyltransferase</keyword>
<dbReference type="KEGG" id="sniv:SFSGTM_26110"/>
<dbReference type="GO" id="GO:0008360">
    <property type="term" value="P:regulation of cell shape"/>
    <property type="evidence" value="ECO:0007669"/>
    <property type="project" value="UniProtKB-KW"/>
</dbReference>
<keyword evidence="33" id="KW-1185">Reference proteome</keyword>
<evidence type="ECO:0000256" key="3">
    <source>
        <dbReference type="ARBA" id="ARBA00007090"/>
    </source>
</evidence>
<evidence type="ECO:0000256" key="25">
    <source>
        <dbReference type="ARBA" id="ARBA00049902"/>
    </source>
</evidence>
<evidence type="ECO:0000256" key="11">
    <source>
        <dbReference type="ARBA" id="ARBA00022676"/>
    </source>
</evidence>
<evidence type="ECO:0000256" key="9">
    <source>
        <dbReference type="ARBA" id="ARBA00022645"/>
    </source>
</evidence>
<keyword evidence="18 28" id="KW-1133">Transmembrane helix</keyword>
<dbReference type="GO" id="GO:0071555">
    <property type="term" value="P:cell wall organization"/>
    <property type="evidence" value="ECO:0007669"/>
    <property type="project" value="UniProtKB-KW"/>
</dbReference>
<dbReference type="PANTHER" id="PTHR32282">
    <property type="entry name" value="BINDING PROTEIN TRANSPEPTIDASE, PUTATIVE-RELATED"/>
    <property type="match status" value="1"/>
</dbReference>
<evidence type="ECO:0000313" key="32">
    <source>
        <dbReference type="EMBL" id="BBP01903.1"/>
    </source>
</evidence>
<evidence type="ECO:0000256" key="21">
    <source>
        <dbReference type="ARBA" id="ARBA00023268"/>
    </source>
</evidence>
<dbReference type="InterPro" id="IPR012338">
    <property type="entry name" value="Beta-lactam/transpept-like"/>
</dbReference>
<keyword evidence="15" id="KW-0133">Cell shape</keyword>
<evidence type="ECO:0000256" key="13">
    <source>
        <dbReference type="ARBA" id="ARBA00022692"/>
    </source>
</evidence>
<evidence type="ECO:0000256" key="19">
    <source>
        <dbReference type="ARBA" id="ARBA00023136"/>
    </source>
</evidence>
<evidence type="ECO:0000256" key="20">
    <source>
        <dbReference type="ARBA" id="ARBA00023251"/>
    </source>
</evidence>
<comment type="pathway">
    <text evidence="26">Glycan biosynthesis.</text>
</comment>
<keyword evidence="16" id="KW-0735">Signal-anchor</keyword>
<evidence type="ECO:0000259" key="31">
    <source>
        <dbReference type="Pfam" id="PF17092"/>
    </source>
</evidence>
<keyword evidence="14" id="KW-0378">Hydrolase</keyword>
<dbReference type="GO" id="GO:0009252">
    <property type="term" value="P:peptidoglycan biosynthetic process"/>
    <property type="evidence" value="ECO:0007669"/>
    <property type="project" value="UniProtKB-UniPathway"/>
</dbReference>
<evidence type="ECO:0000256" key="8">
    <source>
        <dbReference type="ARBA" id="ARBA00022519"/>
    </source>
</evidence>
<dbReference type="InterPro" id="IPR023346">
    <property type="entry name" value="Lysozyme-like_dom_sf"/>
</dbReference>
<keyword evidence="7" id="KW-1003">Cell membrane</keyword>
<evidence type="ECO:0000256" key="15">
    <source>
        <dbReference type="ARBA" id="ARBA00022960"/>
    </source>
</evidence>
<comment type="similarity">
    <text evidence="3">In the C-terminal section; belongs to the transpeptidase family.</text>
</comment>
<dbReference type="EMBL" id="AP021881">
    <property type="protein sequence ID" value="BBP01903.1"/>
    <property type="molecule type" value="Genomic_DNA"/>
</dbReference>
<evidence type="ECO:0000259" key="30">
    <source>
        <dbReference type="Pfam" id="PF00912"/>
    </source>
</evidence>
<keyword evidence="13 28" id="KW-0812">Transmembrane</keyword>
<evidence type="ECO:0000256" key="10">
    <source>
        <dbReference type="ARBA" id="ARBA00022670"/>
    </source>
</evidence>
<dbReference type="GO" id="GO:0030288">
    <property type="term" value="C:outer membrane-bounded periplasmic space"/>
    <property type="evidence" value="ECO:0007669"/>
    <property type="project" value="TreeGrafter"/>
</dbReference>